<dbReference type="AlphaFoldDB" id="A0A645DMS6"/>
<reference evidence="1" key="1">
    <citation type="submission" date="2019-08" db="EMBL/GenBank/DDBJ databases">
        <authorList>
            <person name="Kucharzyk K."/>
            <person name="Murdoch R.W."/>
            <person name="Higgins S."/>
            <person name="Loffler F."/>
        </authorList>
    </citation>
    <scope>NUCLEOTIDE SEQUENCE</scope>
</reference>
<accession>A0A645DMS6</accession>
<gene>
    <name evidence="1" type="ORF">SDC9_137728</name>
</gene>
<dbReference type="EMBL" id="VSSQ01037818">
    <property type="protein sequence ID" value="MPM90607.1"/>
    <property type="molecule type" value="Genomic_DNA"/>
</dbReference>
<name>A0A645DMS6_9ZZZZ</name>
<organism evidence="1">
    <name type="scientific">bioreactor metagenome</name>
    <dbReference type="NCBI Taxonomy" id="1076179"/>
    <lineage>
        <taxon>unclassified sequences</taxon>
        <taxon>metagenomes</taxon>
        <taxon>ecological metagenomes</taxon>
    </lineage>
</organism>
<proteinExistence type="predicted"/>
<comment type="caution">
    <text evidence="1">The sequence shown here is derived from an EMBL/GenBank/DDBJ whole genome shotgun (WGS) entry which is preliminary data.</text>
</comment>
<sequence length="104" mass="11435">MASTFIDEEETIASLSPVALMQSPICVLKKRIITKHTIAVNIKAIIHLTASFESKGRAFITNPKISVFPISDTLTALFITARLTVCRPLIVIIPESIGFILHFV</sequence>
<protein>
    <submittedName>
        <fullName evidence="1">Uncharacterized protein</fullName>
    </submittedName>
</protein>
<evidence type="ECO:0000313" key="1">
    <source>
        <dbReference type="EMBL" id="MPM90607.1"/>
    </source>
</evidence>